<proteinExistence type="predicted"/>
<name>A0A1H6ED91_9ACTN</name>
<protein>
    <recommendedName>
        <fullName evidence="3">Hemerythrin HHE cation binding domain-containing protein</fullName>
    </recommendedName>
</protein>
<evidence type="ECO:0008006" key="3">
    <source>
        <dbReference type="Google" id="ProtNLM"/>
    </source>
</evidence>
<dbReference type="PANTHER" id="PTHR35585">
    <property type="entry name" value="HHE DOMAIN PROTEIN (AFU_ORTHOLOGUE AFUA_4G00730)"/>
    <property type="match status" value="1"/>
</dbReference>
<dbReference type="AlphaFoldDB" id="A0A1H6ED91"/>
<reference evidence="1 2" key="1">
    <citation type="submission" date="2016-10" db="EMBL/GenBank/DDBJ databases">
        <authorList>
            <person name="de Groot N.N."/>
        </authorList>
    </citation>
    <scope>NUCLEOTIDE SEQUENCE [LARGE SCALE GENOMIC DNA]</scope>
    <source>
        <strain evidence="1 2">CGMCC 4.2023</strain>
    </source>
</reference>
<sequence>MEEKEASRVLQELEGMDVSSPEFDALLSEFAQAVNEHAEHEERWEFPALVSECTPEQRQAMATRMRLAEHLAPSHPHPSAAGNPTVLKLTGPFAAMMDRAKDAIGR</sequence>
<evidence type="ECO:0000313" key="2">
    <source>
        <dbReference type="Proteomes" id="UP000236754"/>
    </source>
</evidence>
<dbReference type="EMBL" id="FNVU01000034">
    <property type="protein sequence ID" value="SEG95778.1"/>
    <property type="molecule type" value="Genomic_DNA"/>
</dbReference>
<accession>A0A1H6ED91</accession>
<gene>
    <name evidence="1" type="ORF">SAMN05216223_13471</name>
</gene>
<evidence type="ECO:0000313" key="1">
    <source>
        <dbReference type="EMBL" id="SEG95778.1"/>
    </source>
</evidence>
<organism evidence="1 2">
    <name type="scientific">Actinacidiphila yanglinensis</name>
    <dbReference type="NCBI Taxonomy" id="310779"/>
    <lineage>
        <taxon>Bacteria</taxon>
        <taxon>Bacillati</taxon>
        <taxon>Actinomycetota</taxon>
        <taxon>Actinomycetes</taxon>
        <taxon>Kitasatosporales</taxon>
        <taxon>Streptomycetaceae</taxon>
        <taxon>Actinacidiphila</taxon>
    </lineage>
</organism>
<keyword evidence="2" id="KW-1185">Reference proteome</keyword>
<dbReference type="PANTHER" id="PTHR35585:SF1">
    <property type="entry name" value="HHE DOMAIN PROTEIN (AFU_ORTHOLOGUE AFUA_4G00730)"/>
    <property type="match status" value="1"/>
</dbReference>
<dbReference type="RefSeq" id="WP_235032708.1">
    <property type="nucleotide sequence ID" value="NZ_FNVU01000034.1"/>
</dbReference>
<dbReference type="Proteomes" id="UP000236754">
    <property type="component" value="Unassembled WGS sequence"/>
</dbReference>